<organism evidence="12 13">
    <name type="scientific">Enterovibrio qingdaonensis</name>
    <dbReference type="NCBI Taxonomy" id="2899818"/>
    <lineage>
        <taxon>Bacteria</taxon>
        <taxon>Pseudomonadati</taxon>
        <taxon>Pseudomonadota</taxon>
        <taxon>Gammaproteobacteria</taxon>
        <taxon>Vibrionales</taxon>
        <taxon>Vibrionaceae</taxon>
        <taxon>Enterovibrio</taxon>
    </lineage>
</organism>
<name>A0ABT5QNI4_9GAMM</name>
<dbReference type="Gene3D" id="3.40.50.2000">
    <property type="entry name" value="Glycogen Phosphorylase B"/>
    <property type="match status" value="1"/>
</dbReference>
<keyword evidence="5" id="KW-0997">Cell inner membrane</keyword>
<comment type="pathway">
    <text evidence="2 9">Bacterial outer membrane biogenesis; LPS core biosynthesis.</text>
</comment>
<protein>
    <recommendedName>
        <fullName evidence="4 9">3-deoxy-D-manno-octulosonic acid transferase</fullName>
        <shortName evidence="9">Kdo transferase</shortName>
        <ecNumber evidence="3 9">2.4.99.12</ecNumber>
    </recommendedName>
    <alternativeName>
        <fullName evidence="7 9">Lipid IV(A) 3-deoxy-D-manno-octulosonic acid transferase</fullName>
    </alternativeName>
</protein>
<reference evidence="12" key="1">
    <citation type="submission" date="2021-12" db="EMBL/GenBank/DDBJ databases">
        <title>Enterovibrio ZSDZ35 sp. nov. and Enterovibrio ZSDZ42 sp. nov., isolated from coastal seawater in Qingdao.</title>
        <authorList>
            <person name="Zhang P."/>
        </authorList>
    </citation>
    <scope>NUCLEOTIDE SEQUENCE</scope>
    <source>
        <strain evidence="12">ZSDZ35</strain>
    </source>
</reference>
<comment type="caution">
    <text evidence="12">The sequence shown here is derived from an EMBL/GenBank/DDBJ whole genome shotgun (WGS) entry which is preliminary data.</text>
</comment>
<dbReference type="NCBIfam" id="NF004388">
    <property type="entry name" value="PRK05749.1-4"/>
    <property type="match status" value="1"/>
</dbReference>
<keyword evidence="12" id="KW-0328">Glycosyltransferase</keyword>
<accession>A0ABT5QNI4</accession>
<dbReference type="PANTHER" id="PTHR42755:SF1">
    <property type="entry name" value="3-DEOXY-D-MANNO-OCTULOSONIC ACID TRANSFERASE, MITOCHONDRIAL-RELATED"/>
    <property type="match status" value="1"/>
</dbReference>
<evidence type="ECO:0000256" key="1">
    <source>
        <dbReference type="ARBA" id="ARBA00004196"/>
    </source>
</evidence>
<feature type="domain" description="Glycosyl transferase family 1" evidence="10">
    <location>
        <begin position="240"/>
        <end position="398"/>
    </location>
</feature>
<keyword evidence="13" id="KW-1185">Reference proteome</keyword>
<sequence>MRFIYTLLLALVAPFLLIGLYRAKDGKPKVGKRWVEHFGRTPHLTSNTQPIWVHAVSVGEVIAAKPVIAALKANYPDTPIVVTTTTATGAAIAATLGEGIEHRYMPIDFGFAVKGFLKRTHPKVMLIMETELWPNTLHSVHLAGIPIIVMNARLSENSQRGYQRVKPFFNLLSRNIDHILCQFDDDARRFLELGVNKNKVSVSGSVKFDLPSFDTQSDAVTTLKAAIAGRPVWIAASTHPGEDDILLQAHKALLKHEPTALMMLVPRHPERFSDVATRIKENGLSVSRRSLQETIGADTQVYLGDTMGEMMTLFAAADVAFMAGSLIGDKVGGHNLLEPASLGLPLITGPSYFNFQVIAEQLIGSGACEVKDSPETICEAVLTLLNDPERKAQSGQAALTVVEKNRGAVSKTLSTIAPWVNR</sequence>
<proteinExistence type="inferred from homology"/>
<evidence type="ECO:0000256" key="7">
    <source>
        <dbReference type="ARBA" id="ARBA00031445"/>
    </source>
</evidence>
<dbReference type="Gene3D" id="3.40.50.11720">
    <property type="entry name" value="3-Deoxy-D-manno-octulosonic-acid transferase, N-terminal domain"/>
    <property type="match status" value="1"/>
</dbReference>
<dbReference type="Pfam" id="PF04413">
    <property type="entry name" value="Glycos_transf_N"/>
    <property type="match status" value="1"/>
</dbReference>
<evidence type="ECO:0000313" key="12">
    <source>
        <dbReference type="EMBL" id="MDD1782055.1"/>
    </source>
</evidence>
<keyword evidence="6 9" id="KW-0808">Transferase</keyword>
<keyword evidence="5" id="KW-0472">Membrane</keyword>
<dbReference type="Pfam" id="PF00534">
    <property type="entry name" value="Glycos_transf_1"/>
    <property type="match status" value="1"/>
</dbReference>
<evidence type="ECO:0000313" key="13">
    <source>
        <dbReference type="Proteomes" id="UP001149821"/>
    </source>
</evidence>
<feature type="domain" description="3-deoxy-D-manno-octulosonic-acid transferase N-terminal" evidence="11">
    <location>
        <begin position="32"/>
        <end position="209"/>
    </location>
</feature>
<comment type="catalytic activity">
    <reaction evidence="8 9">
        <text>lipid IVA (E. coli) + CMP-3-deoxy-beta-D-manno-octulosonate = alpha-Kdo-(2-&gt;6)-lipid IVA (E. coli) + CMP + H(+)</text>
        <dbReference type="Rhea" id="RHEA:28066"/>
        <dbReference type="ChEBI" id="CHEBI:15378"/>
        <dbReference type="ChEBI" id="CHEBI:58603"/>
        <dbReference type="ChEBI" id="CHEBI:60364"/>
        <dbReference type="ChEBI" id="CHEBI:60377"/>
        <dbReference type="ChEBI" id="CHEBI:85987"/>
        <dbReference type="EC" id="2.4.99.12"/>
    </reaction>
</comment>
<dbReference type="InterPro" id="IPR001296">
    <property type="entry name" value="Glyco_trans_1"/>
</dbReference>
<dbReference type="PANTHER" id="PTHR42755">
    <property type="entry name" value="3-DEOXY-MANNO-OCTULOSONATE CYTIDYLYLTRANSFERASE"/>
    <property type="match status" value="1"/>
</dbReference>
<dbReference type="InterPro" id="IPR007507">
    <property type="entry name" value="Glycos_transf_N"/>
</dbReference>
<evidence type="ECO:0000256" key="2">
    <source>
        <dbReference type="ARBA" id="ARBA00004713"/>
    </source>
</evidence>
<comment type="function">
    <text evidence="9">Involved in lipopolysaccharide (LPS) biosynthesis. Catalyzes the transfer of 3-deoxy-D-manno-octulosonate (Kdo) residue(s) from CMP-Kdo to lipid IV(A), the tetraacyldisaccharide-1,4'-bisphosphate precursor of lipid A.</text>
</comment>
<evidence type="ECO:0000256" key="6">
    <source>
        <dbReference type="ARBA" id="ARBA00022679"/>
    </source>
</evidence>
<dbReference type="InterPro" id="IPR039901">
    <property type="entry name" value="Kdotransferase"/>
</dbReference>
<evidence type="ECO:0000256" key="5">
    <source>
        <dbReference type="ARBA" id="ARBA00022519"/>
    </source>
</evidence>
<gene>
    <name evidence="12" type="primary">waaA</name>
    <name evidence="12" type="ORF">LRP49_12825</name>
</gene>
<comment type="subcellular location">
    <subcellularLocation>
        <location evidence="1">Cell envelope</location>
    </subcellularLocation>
    <subcellularLocation>
        <location evidence="9">Cell membrane</location>
    </subcellularLocation>
</comment>
<dbReference type="SUPFAM" id="SSF53756">
    <property type="entry name" value="UDP-Glycosyltransferase/glycogen phosphorylase"/>
    <property type="match status" value="1"/>
</dbReference>
<dbReference type="EC" id="2.4.99.12" evidence="3 9"/>
<evidence type="ECO:0000256" key="3">
    <source>
        <dbReference type="ARBA" id="ARBA00012621"/>
    </source>
</evidence>
<dbReference type="Proteomes" id="UP001149821">
    <property type="component" value="Unassembled WGS sequence"/>
</dbReference>
<evidence type="ECO:0000256" key="4">
    <source>
        <dbReference type="ARBA" id="ARBA00019077"/>
    </source>
</evidence>
<comment type="similarity">
    <text evidence="9">Belongs to the glycosyltransferase group 1 family.</text>
</comment>
<keyword evidence="9" id="KW-0448">Lipopolysaccharide biosynthesis</keyword>
<dbReference type="GO" id="GO:0043842">
    <property type="term" value="F:Kdo transferase activity"/>
    <property type="evidence" value="ECO:0007669"/>
    <property type="project" value="UniProtKB-EC"/>
</dbReference>
<keyword evidence="9" id="KW-1003">Cell membrane</keyword>
<dbReference type="InterPro" id="IPR038107">
    <property type="entry name" value="Glycos_transf_N_sf"/>
</dbReference>
<evidence type="ECO:0000259" key="11">
    <source>
        <dbReference type="Pfam" id="PF04413"/>
    </source>
</evidence>
<evidence type="ECO:0000256" key="9">
    <source>
        <dbReference type="RuleBase" id="RU365103"/>
    </source>
</evidence>
<evidence type="ECO:0000259" key="10">
    <source>
        <dbReference type="Pfam" id="PF00534"/>
    </source>
</evidence>
<evidence type="ECO:0000256" key="8">
    <source>
        <dbReference type="ARBA" id="ARBA00049183"/>
    </source>
</evidence>
<dbReference type="RefSeq" id="WP_274142653.1">
    <property type="nucleotide sequence ID" value="NZ_JAJUBB010000008.1"/>
</dbReference>
<dbReference type="EMBL" id="JAJUBB010000008">
    <property type="protein sequence ID" value="MDD1782055.1"/>
    <property type="molecule type" value="Genomic_DNA"/>
</dbReference>